<feature type="domain" description="AMP-dependent synthetase/ligase" evidence="1">
    <location>
        <begin position="34"/>
        <end position="392"/>
    </location>
</feature>
<gene>
    <name evidence="3" type="ORF">AB1471_09670</name>
</gene>
<organism evidence="3 4">
    <name type="scientific">Jeotgalibacillus marinus</name>
    <dbReference type="NCBI Taxonomy" id="86667"/>
    <lineage>
        <taxon>Bacteria</taxon>
        <taxon>Bacillati</taxon>
        <taxon>Bacillota</taxon>
        <taxon>Bacilli</taxon>
        <taxon>Bacillales</taxon>
        <taxon>Caryophanaceae</taxon>
        <taxon>Jeotgalibacillus</taxon>
    </lineage>
</organism>
<dbReference type="InterPro" id="IPR050237">
    <property type="entry name" value="ATP-dep_AMP-bd_enzyme"/>
</dbReference>
<dbReference type="Pfam" id="PF13193">
    <property type="entry name" value="AMP-binding_C"/>
    <property type="match status" value="1"/>
</dbReference>
<dbReference type="PANTHER" id="PTHR43767:SF1">
    <property type="entry name" value="NONRIBOSOMAL PEPTIDE SYNTHASE PES1 (EUROFUNG)-RELATED"/>
    <property type="match status" value="1"/>
</dbReference>
<dbReference type="SUPFAM" id="SSF56801">
    <property type="entry name" value="Acetyl-CoA synthetase-like"/>
    <property type="match status" value="1"/>
</dbReference>
<accession>A0ABV3Q3Y9</accession>
<proteinExistence type="predicted"/>
<dbReference type="PROSITE" id="PS00455">
    <property type="entry name" value="AMP_BINDING"/>
    <property type="match status" value="1"/>
</dbReference>
<dbReference type="InterPro" id="IPR042099">
    <property type="entry name" value="ANL_N_sf"/>
</dbReference>
<dbReference type="Gene3D" id="3.40.50.12780">
    <property type="entry name" value="N-terminal domain of ligase-like"/>
    <property type="match status" value="1"/>
</dbReference>
<dbReference type="GO" id="GO:0016874">
    <property type="term" value="F:ligase activity"/>
    <property type="evidence" value="ECO:0007669"/>
    <property type="project" value="UniProtKB-KW"/>
</dbReference>
<dbReference type="Gene3D" id="3.30.300.30">
    <property type="match status" value="1"/>
</dbReference>
<dbReference type="Proteomes" id="UP001556040">
    <property type="component" value="Unassembled WGS sequence"/>
</dbReference>
<name>A0ABV3Q3Y9_9BACL</name>
<dbReference type="PANTHER" id="PTHR43767">
    <property type="entry name" value="LONG-CHAIN-FATTY-ACID--COA LIGASE"/>
    <property type="match status" value="1"/>
</dbReference>
<evidence type="ECO:0000259" key="2">
    <source>
        <dbReference type="Pfam" id="PF13193"/>
    </source>
</evidence>
<dbReference type="Pfam" id="PF00501">
    <property type="entry name" value="AMP-binding"/>
    <property type="match status" value="1"/>
</dbReference>
<feature type="domain" description="AMP-binding enzyme C-terminal" evidence="2">
    <location>
        <begin position="442"/>
        <end position="517"/>
    </location>
</feature>
<dbReference type="EMBL" id="JBFMIA010000007">
    <property type="protein sequence ID" value="MEW9502065.1"/>
    <property type="molecule type" value="Genomic_DNA"/>
</dbReference>
<dbReference type="InterPro" id="IPR025110">
    <property type="entry name" value="AMP-bd_C"/>
</dbReference>
<dbReference type="RefSeq" id="WP_367779557.1">
    <property type="nucleotide sequence ID" value="NZ_JBFMIA010000007.1"/>
</dbReference>
<keyword evidence="3" id="KW-0436">Ligase</keyword>
<evidence type="ECO:0000259" key="1">
    <source>
        <dbReference type="Pfam" id="PF00501"/>
    </source>
</evidence>
<reference evidence="3 4" key="1">
    <citation type="journal article" date="1979" name="Int. J. Syst. Evol. Microbiol.">
        <title>Bacillus globisporus subsp. marinus subsp. nov.</title>
        <authorList>
            <person name="Liu H."/>
        </authorList>
    </citation>
    <scope>NUCLEOTIDE SEQUENCE [LARGE SCALE GENOMIC DNA]</scope>
    <source>
        <strain evidence="3 4">DSM 1297</strain>
    </source>
</reference>
<evidence type="ECO:0000313" key="3">
    <source>
        <dbReference type="EMBL" id="MEW9502065.1"/>
    </source>
</evidence>
<dbReference type="CDD" id="cd05936">
    <property type="entry name" value="FC-FACS_FadD_like"/>
    <property type="match status" value="1"/>
</dbReference>
<protein>
    <submittedName>
        <fullName evidence="3">Long-chain fatty acid--CoA ligase</fullName>
    </submittedName>
</protein>
<dbReference type="InterPro" id="IPR000873">
    <property type="entry name" value="AMP-dep_synth/lig_dom"/>
</dbReference>
<comment type="caution">
    <text evidence="3">The sequence shown here is derived from an EMBL/GenBank/DDBJ whole genome shotgun (WGS) entry which is preliminary data.</text>
</comment>
<sequence>MGETVKKPWEQWYGERTSSILLPESSIYTLLMNTVKKFPDHTAIVFEDERIDYTTLKNQVDKLAGKWKEIGLKKGDRIGLMMANHPLYIVSYYAAQALGLIAVQVNPMYTSRELMQIVVDSCTQYIVFDKNAKRTVEKIKEVYSFEQCFSIEDDSEFVSLRALIENGKEISGPEYIDPHEDIAVIQYTGGTSGEIKGAMLTHFNLTSNVVQSFEMYGETMRQGEEVILTATPLYHVYAMTSAMNLGIHLGATILLFPKFKIQDVLEKVKKYRPSFFPGVPKMYNAFINYPAIGKYDLKCLKHCSSGSAPLPIEVIKSFEELTGAVICEGFGMSEASPSTHRNPPFAKRKVGSIGIPFPGTDCMIIDEYDTELGPNCVGELLIKGPQIMKGYWNSEEETRKALQNGWLYTGDLAMMDEEGYFYIVGRKKEMIIVGGFNIYPQEVESVLYEHPDIQEAAVASIPYGMGEEMIKAFIVPQEDITIDIDEIKGYCYSKLTPYKVPKEFEVIDELPRNTVGKLLKRLLIKEELEKREVEFNEEK</sequence>
<evidence type="ECO:0000313" key="4">
    <source>
        <dbReference type="Proteomes" id="UP001556040"/>
    </source>
</evidence>
<dbReference type="InterPro" id="IPR020845">
    <property type="entry name" value="AMP-binding_CS"/>
</dbReference>
<keyword evidence="4" id="KW-1185">Reference proteome</keyword>
<dbReference type="InterPro" id="IPR045851">
    <property type="entry name" value="AMP-bd_C_sf"/>
</dbReference>